<dbReference type="Pfam" id="PF22217">
    <property type="entry name" value="ACDH-11_C"/>
    <property type="match status" value="1"/>
</dbReference>
<dbReference type="AlphaFoldDB" id="R7U792"/>
<evidence type="ECO:0000256" key="4">
    <source>
        <dbReference type="RuleBase" id="RU362125"/>
    </source>
</evidence>
<reference evidence="11" key="1">
    <citation type="submission" date="2012-12" db="EMBL/GenBank/DDBJ databases">
        <authorList>
            <person name="Hellsten U."/>
            <person name="Grimwood J."/>
            <person name="Chapman J.A."/>
            <person name="Shapiro H."/>
            <person name="Aerts A."/>
            <person name="Otillar R.P."/>
            <person name="Terry A.Y."/>
            <person name="Boore J.L."/>
            <person name="Simakov O."/>
            <person name="Marletaz F."/>
            <person name="Cho S.-J."/>
            <person name="Edsinger-Gonzales E."/>
            <person name="Havlak P."/>
            <person name="Kuo D.-H."/>
            <person name="Larsson T."/>
            <person name="Lv J."/>
            <person name="Arendt D."/>
            <person name="Savage R."/>
            <person name="Osoegawa K."/>
            <person name="de Jong P."/>
            <person name="Lindberg D.R."/>
            <person name="Seaver E.C."/>
            <person name="Weisblat D.A."/>
            <person name="Putnam N.H."/>
            <person name="Grigoriev I.V."/>
            <person name="Rokhsar D.S."/>
        </authorList>
    </citation>
    <scope>NUCLEOTIDE SEQUENCE</scope>
    <source>
        <strain evidence="11">I ESC-2004</strain>
    </source>
</reference>
<dbReference type="SUPFAM" id="SSF47203">
    <property type="entry name" value="Acyl-CoA dehydrogenase C-terminal domain-like"/>
    <property type="match status" value="1"/>
</dbReference>
<gene>
    <name evidence="9" type="ORF">CAPTEDRAFT_179194</name>
</gene>
<dbReference type="InterPro" id="IPR053998">
    <property type="entry name" value="ACDH-11_C"/>
</dbReference>
<comment type="cofactor">
    <cofactor evidence="4">
        <name>FAD</name>
        <dbReference type="ChEBI" id="CHEBI:57692"/>
    </cofactor>
</comment>
<dbReference type="Gene3D" id="2.40.110.20">
    <property type="match status" value="1"/>
</dbReference>
<evidence type="ECO:0000313" key="11">
    <source>
        <dbReference type="Proteomes" id="UP000014760"/>
    </source>
</evidence>
<keyword evidence="2 4" id="KW-0285">Flavoprotein</keyword>
<dbReference type="Pfam" id="PF02770">
    <property type="entry name" value="Acyl-CoA_dh_M"/>
    <property type="match status" value="1"/>
</dbReference>
<keyword evidence="3 4" id="KW-0274">FAD</keyword>
<evidence type="ECO:0000256" key="1">
    <source>
        <dbReference type="ARBA" id="ARBA00009347"/>
    </source>
</evidence>
<feature type="domain" description="Acyl-CoA dehydrogenase/oxidase C-terminal" evidence="5">
    <location>
        <begin position="332"/>
        <end position="490"/>
    </location>
</feature>
<proteinExistence type="inferred from homology"/>
<feature type="domain" description="Acyl-CoA oxidase/dehydrogenase middle" evidence="6">
    <location>
        <begin position="218"/>
        <end position="323"/>
    </location>
</feature>
<evidence type="ECO:0000256" key="2">
    <source>
        <dbReference type="ARBA" id="ARBA00022630"/>
    </source>
</evidence>
<keyword evidence="11" id="KW-1185">Reference proteome</keyword>
<dbReference type="STRING" id="283909.R7U792"/>
<dbReference type="Pfam" id="PF00441">
    <property type="entry name" value="Acyl-CoA_dh_1"/>
    <property type="match status" value="1"/>
</dbReference>
<dbReference type="EnsemblMetazoa" id="CapteT179194">
    <property type="protein sequence ID" value="CapteP179194"/>
    <property type="gene ID" value="CapteG179194"/>
</dbReference>
<dbReference type="InterPro" id="IPR009100">
    <property type="entry name" value="AcylCoA_DH/oxidase_NM_dom_sf"/>
</dbReference>
<evidence type="ECO:0008006" key="12">
    <source>
        <dbReference type="Google" id="ProtNLM"/>
    </source>
</evidence>
<evidence type="ECO:0000256" key="3">
    <source>
        <dbReference type="ARBA" id="ARBA00022827"/>
    </source>
</evidence>
<reference evidence="10" key="3">
    <citation type="submission" date="2015-06" db="UniProtKB">
        <authorList>
            <consortium name="EnsemblMetazoa"/>
        </authorList>
    </citation>
    <scope>IDENTIFICATION</scope>
</reference>
<protein>
    <recommendedName>
        <fullName evidence="12">Acyl-CoA dehydrogenase/oxidase C-terminal domain-containing protein</fullName>
    </recommendedName>
</protein>
<dbReference type="Gene3D" id="1.20.140.10">
    <property type="entry name" value="Butyryl-CoA Dehydrogenase, subunit A, domain 3"/>
    <property type="match status" value="1"/>
</dbReference>
<dbReference type="EMBL" id="KB307321">
    <property type="protein sequence ID" value="ELT99005.1"/>
    <property type="molecule type" value="Genomic_DNA"/>
</dbReference>
<dbReference type="HOGENOM" id="CLU_016513_1_0_1"/>
<evidence type="ECO:0000259" key="6">
    <source>
        <dbReference type="Pfam" id="PF02770"/>
    </source>
</evidence>
<dbReference type="Proteomes" id="UP000014760">
    <property type="component" value="Unassembled WGS sequence"/>
</dbReference>
<organism evidence="9">
    <name type="scientific">Capitella teleta</name>
    <name type="common">Polychaete worm</name>
    <dbReference type="NCBI Taxonomy" id="283909"/>
    <lineage>
        <taxon>Eukaryota</taxon>
        <taxon>Metazoa</taxon>
        <taxon>Spiralia</taxon>
        <taxon>Lophotrochozoa</taxon>
        <taxon>Annelida</taxon>
        <taxon>Polychaeta</taxon>
        <taxon>Sedentaria</taxon>
        <taxon>Scolecida</taxon>
        <taxon>Capitellidae</taxon>
        <taxon>Capitella</taxon>
    </lineage>
</organism>
<dbReference type="OrthoDB" id="10251155at2759"/>
<dbReference type="Pfam" id="PF18158">
    <property type="entry name" value="AidB_N"/>
    <property type="match status" value="1"/>
</dbReference>
<dbReference type="GO" id="GO:0003995">
    <property type="term" value="F:acyl-CoA dehydrogenase activity"/>
    <property type="evidence" value="ECO:0007669"/>
    <property type="project" value="TreeGrafter"/>
</dbReference>
<dbReference type="EMBL" id="AMQN01010218">
    <property type="status" value="NOT_ANNOTATED_CDS"/>
    <property type="molecule type" value="Genomic_DNA"/>
</dbReference>
<evidence type="ECO:0000313" key="10">
    <source>
        <dbReference type="EnsemblMetazoa" id="CapteP179194"/>
    </source>
</evidence>
<comment type="similarity">
    <text evidence="1 4">Belongs to the acyl-CoA dehydrogenase family.</text>
</comment>
<name>R7U792_CAPTE</name>
<keyword evidence="4" id="KW-0560">Oxidoreductase</keyword>
<dbReference type="InterPro" id="IPR041504">
    <property type="entry name" value="AidB_N"/>
</dbReference>
<dbReference type="InterPro" id="IPR006091">
    <property type="entry name" value="Acyl-CoA_Oxase/DH_mid-dom"/>
</dbReference>
<sequence>MLRLRSIRKLTTSQLRPLSMSTADPETARHHVEELANSAELPFARARIGTFFQQAPSLGNQFTADVTLRNYLRRFLPHEIFSAVEPDLERFGKRVATDIYQLGIDCEHNQPILKQFDAWGNRVDEIVTCEAWKKQKEIAASEGLIATAYERKYQQWSRLLQVVKLYLYAPSSGLFSCPLAMTDGAAKSLEAINDPALNEHAYGHLISRDPVSFWTSGQWMTERRGGSDVGRATETLALPQDDGSYLLHGYKWFTSATDSEMALTLARVVDKDGQPTEGSKGLSMFYLDVRNQDGSLNNIQVQRMKDKLGTRQLPTAELLLDGVRAIRVSDEGRGVAAISNMLTITRLHNSVSAASGMRRITNLSKDFSKSRECFGKVIHNHPIHIRVLANMEMETRAATLLTLEMARLLGLADCGMIAEKQQNIFRLLTPLAKLYTAKQAVAVASEGLESFGGAGYLEDTNLPVHLRDAQVLPIWEGTTNILSLDVLRALAKTKGAALKSFHEDVVQRVAMATENAQLRDSALSVQQASNEVLSFAANNAALLEFAAREFAYSLARIYMGMLLVEHAAWEDATPQDVFVARRWCEQDLRPVITAMKNGNFSSDASSEQYKVVFEGFDEAKSKL</sequence>
<evidence type="ECO:0000259" key="5">
    <source>
        <dbReference type="Pfam" id="PF00441"/>
    </source>
</evidence>
<dbReference type="PANTHER" id="PTHR42707">
    <property type="entry name" value="ACYL-COA DEHYDROGENASE"/>
    <property type="match status" value="1"/>
</dbReference>
<dbReference type="InterPro" id="IPR009075">
    <property type="entry name" value="AcylCo_DH/oxidase_C"/>
</dbReference>
<evidence type="ECO:0000259" key="7">
    <source>
        <dbReference type="Pfam" id="PF18158"/>
    </source>
</evidence>
<dbReference type="PANTHER" id="PTHR42707:SF2">
    <property type="entry name" value="ACD11 DEHYDROGENASE"/>
    <property type="match status" value="1"/>
</dbReference>
<evidence type="ECO:0000259" key="8">
    <source>
        <dbReference type="Pfam" id="PF22217"/>
    </source>
</evidence>
<feature type="domain" description="Acyl-CoA dehydrogenase 11-like C-terminal" evidence="8">
    <location>
        <begin position="497"/>
        <end position="613"/>
    </location>
</feature>
<dbReference type="InterPro" id="IPR036250">
    <property type="entry name" value="AcylCo_DH-like_C"/>
</dbReference>
<dbReference type="InterPro" id="IPR052904">
    <property type="entry name" value="Acyl-CoA_dehydrogenase-like"/>
</dbReference>
<dbReference type="SUPFAM" id="SSF56645">
    <property type="entry name" value="Acyl-CoA dehydrogenase NM domain-like"/>
    <property type="match status" value="1"/>
</dbReference>
<dbReference type="OMA" id="IEMVAMT"/>
<evidence type="ECO:0000313" key="9">
    <source>
        <dbReference type="EMBL" id="ELT99005.1"/>
    </source>
</evidence>
<reference evidence="9 11" key="2">
    <citation type="journal article" date="2013" name="Nature">
        <title>Insights into bilaterian evolution from three spiralian genomes.</title>
        <authorList>
            <person name="Simakov O."/>
            <person name="Marletaz F."/>
            <person name="Cho S.J."/>
            <person name="Edsinger-Gonzales E."/>
            <person name="Havlak P."/>
            <person name="Hellsten U."/>
            <person name="Kuo D.H."/>
            <person name="Larsson T."/>
            <person name="Lv J."/>
            <person name="Arendt D."/>
            <person name="Savage R."/>
            <person name="Osoegawa K."/>
            <person name="de Jong P."/>
            <person name="Grimwood J."/>
            <person name="Chapman J.A."/>
            <person name="Shapiro H."/>
            <person name="Aerts A."/>
            <person name="Otillar R.P."/>
            <person name="Terry A.Y."/>
            <person name="Boore J.L."/>
            <person name="Grigoriev I.V."/>
            <person name="Lindberg D.R."/>
            <person name="Seaver E.C."/>
            <person name="Weisblat D.A."/>
            <person name="Putnam N.H."/>
            <person name="Rokhsar D.S."/>
        </authorList>
    </citation>
    <scope>NUCLEOTIDE SEQUENCE</scope>
    <source>
        <strain evidence="9 11">I ESC-2004</strain>
    </source>
</reference>
<accession>R7U792</accession>
<dbReference type="Gene3D" id="6.10.250.600">
    <property type="match status" value="1"/>
</dbReference>
<feature type="domain" description="Adaptive response protein AidB N-terminal" evidence="7">
    <location>
        <begin position="60"/>
        <end position="207"/>
    </location>
</feature>